<evidence type="ECO:0000313" key="3">
    <source>
        <dbReference type="EMBL" id="QHT18987.1"/>
    </source>
</evidence>
<accession>A0A6C0DQT6</accession>
<sequence>MNRMHHLNVPEKIDTIYNMKKKVITVVIIIIIIGFLLLTAYFRNNLFNQKEGWSQKIIYTNGKPSNYVLVCDNKDPAGLCTKINFSSDAEMQNYVKSYKPPPPIPPPPPPVHVVPPPPPPTNPPKPPPPPPTNPPPPPPLPPPPPPPPPRLQTPPPPPPSVTWPPSCIMKNTQTAPPTPCDAPAAAALVRQNSNYFNTYDVNTLPCCQEMANDKSSYQLNQVRECIVQYISLGINDINKNAVPVNGIVGGPPMDPNCYVRHNNRVATINKLINKLDNTCPYKKELQDYMGKISTCDYTQLSKRPITLSGSSPCIMPNTYAILNNVLSIVQGRDSKYCKNKSDSKSQLNDCCAWVSAQKNNTFNDVVHCANYLTQIDDANLNTNKCSLLNLYNTADYDPNAKMGSISKIIGKNPKDNLLNTYALVVSGSMNEKVNPKWWKF</sequence>
<dbReference type="GO" id="GO:0030041">
    <property type="term" value="P:actin filament polymerization"/>
    <property type="evidence" value="ECO:0007669"/>
    <property type="project" value="TreeGrafter"/>
</dbReference>
<reference evidence="3" key="1">
    <citation type="journal article" date="2020" name="Nature">
        <title>Giant virus diversity and host interactions through global metagenomics.</title>
        <authorList>
            <person name="Schulz F."/>
            <person name="Roux S."/>
            <person name="Paez-Espino D."/>
            <person name="Jungbluth S."/>
            <person name="Walsh D.A."/>
            <person name="Denef V.J."/>
            <person name="McMahon K.D."/>
            <person name="Konstantinidis K.T."/>
            <person name="Eloe-Fadrosh E.A."/>
            <person name="Kyrpides N.C."/>
            <person name="Woyke T."/>
        </authorList>
    </citation>
    <scope>NUCLEOTIDE SEQUENCE</scope>
    <source>
        <strain evidence="3">GVMAG-M-3300023174-49</strain>
    </source>
</reference>
<evidence type="ECO:0000256" key="2">
    <source>
        <dbReference type="SAM" id="Phobius"/>
    </source>
</evidence>
<proteinExistence type="predicted"/>
<keyword evidence="2" id="KW-0812">Transmembrane</keyword>
<feature type="transmembrane region" description="Helical" evidence="2">
    <location>
        <begin position="23"/>
        <end position="42"/>
    </location>
</feature>
<dbReference type="AlphaFoldDB" id="A0A6C0DQT6"/>
<evidence type="ECO:0000256" key="1">
    <source>
        <dbReference type="SAM" id="MobiDB-lite"/>
    </source>
</evidence>
<keyword evidence="2" id="KW-1133">Transmembrane helix</keyword>
<dbReference type="PRINTS" id="PR01217">
    <property type="entry name" value="PRICHEXTENSN"/>
</dbReference>
<organism evidence="3">
    <name type="scientific">viral metagenome</name>
    <dbReference type="NCBI Taxonomy" id="1070528"/>
    <lineage>
        <taxon>unclassified sequences</taxon>
        <taxon>metagenomes</taxon>
        <taxon>organismal metagenomes</taxon>
    </lineage>
</organism>
<dbReference type="EMBL" id="MN739661">
    <property type="protein sequence ID" value="QHT18987.1"/>
    <property type="molecule type" value="Genomic_DNA"/>
</dbReference>
<dbReference type="PANTHER" id="PTHR45691:SF6">
    <property type="entry name" value="PROTEIN DIAPHANOUS"/>
    <property type="match status" value="1"/>
</dbReference>
<protein>
    <submittedName>
        <fullName evidence="3">Uncharacterized protein</fullName>
    </submittedName>
</protein>
<feature type="region of interest" description="Disordered" evidence="1">
    <location>
        <begin position="94"/>
        <end position="175"/>
    </location>
</feature>
<dbReference type="PANTHER" id="PTHR45691">
    <property type="entry name" value="PROTEIN DIAPHANOUS"/>
    <property type="match status" value="1"/>
</dbReference>
<name>A0A6C0DQT6_9ZZZZ</name>
<feature type="compositionally biased region" description="Pro residues" evidence="1">
    <location>
        <begin position="99"/>
        <end position="162"/>
    </location>
</feature>
<dbReference type="GO" id="GO:0005884">
    <property type="term" value="C:actin filament"/>
    <property type="evidence" value="ECO:0007669"/>
    <property type="project" value="TreeGrafter"/>
</dbReference>
<keyword evidence="2" id="KW-0472">Membrane</keyword>
<dbReference type="InterPro" id="IPR051412">
    <property type="entry name" value="Formin_Homology_Diaphanous_sf"/>
</dbReference>